<feature type="compositionally biased region" description="Polar residues" evidence="2">
    <location>
        <begin position="268"/>
        <end position="277"/>
    </location>
</feature>
<evidence type="ECO:0000256" key="1">
    <source>
        <dbReference type="SAM" id="Coils"/>
    </source>
</evidence>
<dbReference type="InterPro" id="IPR047767">
    <property type="entry name" value="PSP1-like"/>
</dbReference>
<dbReference type="SMART" id="SM00504">
    <property type="entry name" value="Ubox"/>
    <property type="match status" value="1"/>
</dbReference>
<protein>
    <recommendedName>
        <fullName evidence="6">U-box domain-containing protein</fullName>
    </recommendedName>
</protein>
<name>A0A7S2RAB1_9STRA</name>
<reference evidence="5" key="1">
    <citation type="submission" date="2021-01" db="EMBL/GenBank/DDBJ databases">
        <authorList>
            <person name="Corre E."/>
            <person name="Pelletier E."/>
            <person name="Niang G."/>
            <person name="Scheremetjew M."/>
            <person name="Finn R."/>
            <person name="Kale V."/>
            <person name="Holt S."/>
            <person name="Cochrane G."/>
            <person name="Meng A."/>
            <person name="Brown T."/>
            <person name="Cohen L."/>
        </authorList>
    </citation>
    <scope>NUCLEOTIDE SEQUENCE</scope>
    <source>
        <strain evidence="5">CCMP1243</strain>
    </source>
</reference>
<feature type="compositionally biased region" description="Polar residues" evidence="2">
    <location>
        <begin position="664"/>
        <end position="674"/>
    </location>
</feature>
<dbReference type="InterPro" id="IPR007557">
    <property type="entry name" value="PSP1_C"/>
</dbReference>
<feature type="compositionally biased region" description="Low complexity" evidence="2">
    <location>
        <begin position="446"/>
        <end position="478"/>
    </location>
</feature>
<evidence type="ECO:0008006" key="6">
    <source>
        <dbReference type="Google" id="ProtNLM"/>
    </source>
</evidence>
<gene>
    <name evidence="5" type="ORF">RMAR1173_LOCUS2440</name>
</gene>
<dbReference type="InterPro" id="IPR013083">
    <property type="entry name" value="Znf_RING/FYVE/PHD"/>
</dbReference>
<dbReference type="SUPFAM" id="SSF57850">
    <property type="entry name" value="RING/U-box"/>
    <property type="match status" value="1"/>
</dbReference>
<sequence length="822" mass="85099">MLPQFGELAASATLPNPLALEETPSSLEGMSSPGAGLVLGGGWGSPSVYASPGAPPPSSSPPSPFHSTGAMPSPTSAPGSLFMPFPSDHQPGPPTERVSRGPPGGGRDSRATGLAGVRPAPLNMSSRAGVDMPSPLVGGGGGGEQSPWGLVPCREEGTPGGGAVFGGVHAGGSPFGQPSLSPNLHGAQGALASPASMTRSHRSGSDSVGLGALGARLGHSMSMGSLSNENAWFPPGTSPVGHLSASPRTAPGSCANAAVGTPSPGSLHHSNSDSQFPNVWERRAPGQRHVPPPQVVTDDDPYMPWPGSSPSGWTLETASPSSLGLGASARVEASSAARAGGQDRNGLPPGHSTPPFLLQGVNMDPVVTSMASSSRTPAPSPIGIAKSQPARLNPIGSPIVSSPTPPFSPLVGGGEPRKVDEAPPSASPTMPPPAPLGASRGGKPSGGSSRSGSHSSRSSGSSAKMSPGGSGSKSPKAGGSKGSEPKPPPEDTDGSVYQVKFKRNQRNFLLSGGNSCRGSVTTGSIVVVEADRGEDLGVVVSKMPLEQFVEESATTAGHKPRGFGSMFQDTKRVLRLATEEEKVKLREKNEEEEQVLRVCRNKVKQRSLPMYVIDAEYQFDRHKLTFFFEAERRIDFRELVRDLFSVYKTRIWLQQIDMNASQRLTLNSPSSSTRGGAESLPSKMEGLSVKKGDSSGDTASSRPRSYSGALTEDLRGHASPRSGKRNQGPSSGGGGGAAAPMSSSSSAPEAFICLLTRKIMRDPCMCADGHTYERSAIEAWLKRHSTSPRTSAELDHKHVTPNISLRSAIQDFLNSGRRGDRK</sequence>
<dbReference type="NCBIfam" id="NF041131">
    <property type="entry name" value="RicT_YaaT_fam"/>
    <property type="match status" value="1"/>
</dbReference>
<feature type="compositionally biased region" description="Pro residues" evidence="2">
    <location>
        <begin position="425"/>
        <end position="435"/>
    </location>
</feature>
<accession>A0A7S2RAB1</accession>
<feature type="coiled-coil region" evidence="1">
    <location>
        <begin position="574"/>
        <end position="602"/>
    </location>
</feature>
<feature type="compositionally biased region" description="Pro residues" evidence="2">
    <location>
        <begin position="53"/>
        <end position="64"/>
    </location>
</feature>
<dbReference type="PANTHER" id="PTHR43830:SF3">
    <property type="entry name" value="PROTEIN PSP1"/>
    <property type="match status" value="1"/>
</dbReference>
<dbReference type="AlphaFoldDB" id="A0A7S2RAB1"/>
<dbReference type="PROSITE" id="PS51698">
    <property type="entry name" value="U_BOX"/>
    <property type="match status" value="1"/>
</dbReference>
<evidence type="ECO:0000313" key="5">
    <source>
        <dbReference type="EMBL" id="CAD9665342.1"/>
    </source>
</evidence>
<dbReference type="CDD" id="cd16655">
    <property type="entry name" value="RING-Ubox_WDSUB1-like"/>
    <property type="match status" value="1"/>
</dbReference>
<feature type="compositionally biased region" description="Polar residues" evidence="2">
    <location>
        <begin position="695"/>
        <end position="704"/>
    </location>
</feature>
<feature type="region of interest" description="Disordered" evidence="2">
    <location>
        <begin position="240"/>
        <end position="278"/>
    </location>
</feature>
<feature type="region of interest" description="Disordered" evidence="2">
    <location>
        <begin position="1"/>
        <end position="129"/>
    </location>
</feature>
<dbReference type="PROSITE" id="PS51411">
    <property type="entry name" value="PSP1_C"/>
    <property type="match status" value="1"/>
</dbReference>
<evidence type="ECO:0000259" key="3">
    <source>
        <dbReference type="PROSITE" id="PS51411"/>
    </source>
</evidence>
<dbReference type="EMBL" id="HBHJ01003805">
    <property type="protein sequence ID" value="CAD9665342.1"/>
    <property type="molecule type" value="Transcribed_RNA"/>
</dbReference>
<evidence type="ECO:0000259" key="4">
    <source>
        <dbReference type="PROSITE" id="PS51698"/>
    </source>
</evidence>
<keyword evidence="1" id="KW-0175">Coiled coil</keyword>
<dbReference type="Pfam" id="PF04468">
    <property type="entry name" value="PSP1"/>
    <property type="match status" value="1"/>
</dbReference>
<dbReference type="GO" id="GO:0016567">
    <property type="term" value="P:protein ubiquitination"/>
    <property type="evidence" value="ECO:0007669"/>
    <property type="project" value="InterPro"/>
</dbReference>
<feature type="domain" description="U-box" evidence="4">
    <location>
        <begin position="746"/>
        <end position="819"/>
    </location>
</feature>
<organism evidence="5">
    <name type="scientific">Rhizochromulina marina</name>
    <dbReference type="NCBI Taxonomy" id="1034831"/>
    <lineage>
        <taxon>Eukaryota</taxon>
        <taxon>Sar</taxon>
        <taxon>Stramenopiles</taxon>
        <taxon>Ochrophyta</taxon>
        <taxon>Dictyochophyceae</taxon>
        <taxon>Rhizochromulinales</taxon>
        <taxon>Rhizochromulina</taxon>
    </lineage>
</organism>
<feature type="region of interest" description="Disordered" evidence="2">
    <location>
        <begin position="295"/>
        <end position="495"/>
    </location>
</feature>
<dbReference type="Gene3D" id="3.30.40.10">
    <property type="entry name" value="Zinc/RING finger domain, C3HC4 (zinc finger)"/>
    <property type="match status" value="1"/>
</dbReference>
<dbReference type="PANTHER" id="PTHR43830">
    <property type="entry name" value="PROTEIN PSP1"/>
    <property type="match status" value="1"/>
</dbReference>
<dbReference type="InterPro" id="IPR003613">
    <property type="entry name" value="Ubox_domain"/>
</dbReference>
<evidence type="ECO:0000256" key="2">
    <source>
        <dbReference type="SAM" id="MobiDB-lite"/>
    </source>
</evidence>
<feature type="compositionally biased region" description="Polar residues" evidence="2">
    <location>
        <begin position="308"/>
        <end position="317"/>
    </location>
</feature>
<feature type="region of interest" description="Disordered" evidence="2">
    <location>
        <begin position="664"/>
        <end position="744"/>
    </location>
</feature>
<dbReference type="GO" id="GO:0005737">
    <property type="term" value="C:cytoplasm"/>
    <property type="evidence" value="ECO:0007669"/>
    <property type="project" value="TreeGrafter"/>
</dbReference>
<feature type="domain" description="PSP1 C-terminal" evidence="3">
    <location>
        <begin position="571"/>
        <end position="656"/>
    </location>
</feature>
<proteinExistence type="predicted"/>
<dbReference type="Pfam" id="PF04564">
    <property type="entry name" value="U-box"/>
    <property type="match status" value="1"/>
</dbReference>
<dbReference type="GO" id="GO:0004842">
    <property type="term" value="F:ubiquitin-protein transferase activity"/>
    <property type="evidence" value="ECO:0007669"/>
    <property type="project" value="InterPro"/>
</dbReference>
<feature type="compositionally biased region" description="Low complexity" evidence="2">
    <location>
        <begin position="318"/>
        <end position="340"/>
    </location>
</feature>